<dbReference type="PaxDb" id="4097-A0A1S3XV10"/>
<organism evidence="3">
    <name type="scientific">Nicotiana tabacum</name>
    <name type="common">Common tobacco</name>
    <dbReference type="NCBI Taxonomy" id="4097"/>
    <lineage>
        <taxon>Eukaryota</taxon>
        <taxon>Viridiplantae</taxon>
        <taxon>Streptophyta</taxon>
        <taxon>Embryophyta</taxon>
        <taxon>Tracheophyta</taxon>
        <taxon>Spermatophyta</taxon>
        <taxon>Magnoliopsida</taxon>
        <taxon>eudicotyledons</taxon>
        <taxon>Gunneridae</taxon>
        <taxon>Pentapetalae</taxon>
        <taxon>asterids</taxon>
        <taxon>lamiids</taxon>
        <taxon>Solanales</taxon>
        <taxon>Solanaceae</taxon>
        <taxon>Nicotianoideae</taxon>
        <taxon>Nicotianeae</taxon>
        <taxon>Nicotiana</taxon>
    </lineage>
</organism>
<name>A0A1S3XV10_TOBAC</name>
<evidence type="ECO:0000313" key="2">
    <source>
        <dbReference type="Proteomes" id="UP000790787"/>
    </source>
</evidence>
<accession>A0A1S3XV10</accession>
<proteinExistence type="predicted"/>
<evidence type="ECO:0000313" key="3">
    <source>
        <dbReference type="RefSeq" id="XP_016443714.1"/>
    </source>
</evidence>
<dbReference type="RefSeq" id="XP_016443715.1">
    <property type="nucleotide sequence ID" value="XM_016588229.1"/>
</dbReference>
<gene>
    <name evidence="3 4" type="primary">LOC107769055</name>
</gene>
<dbReference type="KEGG" id="nta:107769055"/>
<evidence type="ECO:0000256" key="1">
    <source>
        <dbReference type="SAM" id="MobiDB-lite"/>
    </source>
</evidence>
<evidence type="ECO:0000313" key="4">
    <source>
        <dbReference type="RefSeq" id="XP_016443715.1"/>
    </source>
</evidence>
<protein>
    <submittedName>
        <fullName evidence="3 4">Uncharacterized protein</fullName>
    </submittedName>
</protein>
<dbReference type="GeneID" id="107769055"/>
<sequence length="159" mass="18229">MVFPLSKKFPSLPLLRLELKKMRHPPGFKRCMGRKLQTHEATFEISDENSVTETAPAPVNRKRPRGGNAERWLEEDELVLIDILHENMKKHEFNSFIIILQNVGVTLLTSFGLERESAKGIMMSNASNRNIIGLKKIGRISRKYLQDARNMDGTKKLTK</sequence>
<reference key="1">
    <citation type="journal article" date="2014" name="Nat. Commun.">
        <title>The tobacco genome sequence and its comparison with those of tomato and potato.</title>
        <authorList>
            <person name="Sierro N."/>
            <person name="Battey J.N."/>
            <person name="Ouadi S."/>
            <person name="Bakaher N."/>
            <person name="Bovet L."/>
            <person name="Willig A."/>
            <person name="Goepfert S."/>
            <person name="Peitsch M.C."/>
            <person name="Ivanov N.V."/>
        </authorList>
    </citation>
    <scope>NUCLEOTIDE SEQUENCE [LARGE SCALE GENOMIC DNA]</scope>
    <source>
        <strain>cv. TN90</strain>
    </source>
</reference>
<keyword evidence="2" id="KW-1185">Reference proteome</keyword>
<feature type="region of interest" description="Disordered" evidence="1">
    <location>
        <begin position="45"/>
        <end position="68"/>
    </location>
</feature>
<dbReference type="OrthoDB" id="10576698at2759"/>
<dbReference type="Proteomes" id="UP000790787">
    <property type="component" value="Chromosome 13"/>
</dbReference>
<dbReference type="AlphaFoldDB" id="A0A1S3XV10"/>
<reference evidence="3 4" key="2">
    <citation type="submission" date="2025-04" db="UniProtKB">
        <authorList>
            <consortium name="RefSeq"/>
        </authorList>
    </citation>
    <scope>IDENTIFICATION</scope>
</reference>
<dbReference type="RefSeq" id="XP_016443714.1">
    <property type="nucleotide sequence ID" value="XM_016588228.1"/>
</dbReference>